<evidence type="ECO:0000256" key="2">
    <source>
        <dbReference type="SAM" id="MobiDB-lite"/>
    </source>
</evidence>
<feature type="coiled-coil region" evidence="1">
    <location>
        <begin position="217"/>
        <end position="246"/>
    </location>
</feature>
<evidence type="ECO:0000313" key="4">
    <source>
        <dbReference type="Proteomes" id="UP000276215"/>
    </source>
</evidence>
<dbReference type="EMBL" id="ML120452">
    <property type="protein sequence ID" value="RPA93448.1"/>
    <property type="molecule type" value="Genomic_DNA"/>
</dbReference>
<evidence type="ECO:0000256" key="1">
    <source>
        <dbReference type="SAM" id="Coils"/>
    </source>
</evidence>
<proteinExistence type="predicted"/>
<dbReference type="STRING" id="1336337.A0A3N4J8V2"/>
<organism evidence="3 4">
    <name type="scientific">Choiromyces venosus 120613-1</name>
    <dbReference type="NCBI Taxonomy" id="1336337"/>
    <lineage>
        <taxon>Eukaryota</taxon>
        <taxon>Fungi</taxon>
        <taxon>Dikarya</taxon>
        <taxon>Ascomycota</taxon>
        <taxon>Pezizomycotina</taxon>
        <taxon>Pezizomycetes</taxon>
        <taxon>Pezizales</taxon>
        <taxon>Tuberaceae</taxon>
        <taxon>Choiromyces</taxon>
    </lineage>
</organism>
<keyword evidence="1" id="KW-0175">Coiled coil</keyword>
<reference evidence="3 4" key="1">
    <citation type="journal article" date="2018" name="Nat. Ecol. Evol.">
        <title>Pezizomycetes genomes reveal the molecular basis of ectomycorrhizal truffle lifestyle.</title>
        <authorList>
            <person name="Murat C."/>
            <person name="Payen T."/>
            <person name="Noel B."/>
            <person name="Kuo A."/>
            <person name="Morin E."/>
            <person name="Chen J."/>
            <person name="Kohler A."/>
            <person name="Krizsan K."/>
            <person name="Balestrini R."/>
            <person name="Da Silva C."/>
            <person name="Montanini B."/>
            <person name="Hainaut M."/>
            <person name="Levati E."/>
            <person name="Barry K.W."/>
            <person name="Belfiori B."/>
            <person name="Cichocki N."/>
            <person name="Clum A."/>
            <person name="Dockter R.B."/>
            <person name="Fauchery L."/>
            <person name="Guy J."/>
            <person name="Iotti M."/>
            <person name="Le Tacon F."/>
            <person name="Lindquist E.A."/>
            <person name="Lipzen A."/>
            <person name="Malagnac F."/>
            <person name="Mello A."/>
            <person name="Molinier V."/>
            <person name="Miyauchi S."/>
            <person name="Poulain J."/>
            <person name="Riccioni C."/>
            <person name="Rubini A."/>
            <person name="Sitrit Y."/>
            <person name="Splivallo R."/>
            <person name="Traeger S."/>
            <person name="Wang M."/>
            <person name="Zifcakova L."/>
            <person name="Wipf D."/>
            <person name="Zambonelli A."/>
            <person name="Paolocci F."/>
            <person name="Nowrousian M."/>
            <person name="Ottonello S."/>
            <person name="Baldrian P."/>
            <person name="Spatafora J.W."/>
            <person name="Henrissat B."/>
            <person name="Nagy L.G."/>
            <person name="Aury J.M."/>
            <person name="Wincker P."/>
            <person name="Grigoriev I.V."/>
            <person name="Bonfante P."/>
            <person name="Martin F.M."/>
        </authorList>
    </citation>
    <scope>NUCLEOTIDE SEQUENCE [LARGE SCALE GENOMIC DNA]</scope>
    <source>
        <strain evidence="3 4">120613-1</strain>
    </source>
</reference>
<dbReference type="AlphaFoldDB" id="A0A3N4J8V2"/>
<keyword evidence="4" id="KW-1185">Reference proteome</keyword>
<protein>
    <submittedName>
        <fullName evidence="3">Uncharacterized protein</fullName>
    </submittedName>
</protein>
<feature type="region of interest" description="Disordered" evidence="2">
    <location>
        <begin position="1"/>
        <end position="28"/>
    </location>
</feature>
<gene>
    <name evidence="3" type="ORF">L873DRAFT_1847220</name>
</gene>
<sequence>MAGAYKKEGEGNRPGKWETIGVEGPSGSWELEEGVHYRVLKEGEKEGLEGKKDKGKEVDRSGRDTEMGLGDRKNLESMGLGDSKHAGYVCENKRRKGEKKEGDIKEEGLTIDGWADKEERRILGKIREEELKKKEDRRSFGKKNGVEMKEGENMIRDHRRWKLKVSKIAEVLEVEVEEAMFYNMDIMLRNVLKEELEGRVAVEGGRSYREVVVGGKLGMKSEEVRRLEEKKEKEREVERVACMEREKRLENIVEVVLDSQDESLKEGEKWDVGAVGKALGLEEGVIKEISGKGNRVRIRCDSEKGVEEVKTVKKEIWEEVMRRKVVQMKNLDQWVGIVILGVELKVWDGKLKDLRRKVELENNIKLMKDLVWLVHPVKVKGMRLERVGVVCYVAKESLRQELLKEGIVGGNKKVEVKRFVGNREVQWCTKCAVVGHS</sequence>
<dbReference type="OrthoDB" id="5489704at2759"/>
<accession>A0A3N4J8V2</accession>
<feature type="compositionally biased region" description="Basic and acidic residues" evidence="2">
    <location>
        <begin position="42"/>
        <end position="75"/>
    </location>
</feature>
<name>A0A3N4J8V2_9PEZI</name>
<feature type="compositionally biased region" description="Basic and acidic residues" evidence="2">
    <location>
        <begin position="1"/>
        <end position="16"/>
    </location>
</feature>
<evidence type="ECO:0000313" key="3">
    <source>
        <dbReference type="EMBL" id="RPA93448.1"/>
    </source>
</evidence>
<dbReference type="Proteomes" id="UP000276215">
    <property type="component" value="Unassembled WGS sequence"/>
</dbReference>
<feature type="region of interest" description="Disordered" evidence="2">
    <location>
        <begin position="42"/>
        <end position="80"/>
    </location>
</feature>